<gene>
    <name evidence="1" type="ORF">SSLN_LOCUS5367</name>
</gene>
<accession>A0A183SMB9</accession>
<dbReference type="Proteomes" id="UP000275846">
    <property type="component" value="Unassembled WGS sequence"/>
</dbReference>
<dbReference type="EMBL" id="UYSU01033221">
    <property type="protein sequence ID" value="VDL91752.1"/>
    <property type="molecule type" value="Genomic_DNA"/>
</dbReference>
<dbReference type="AlphaFoldDB" id="A0A183SMB9"/>
<reference evidence="3" key="1">
    <citation type="submission" date="2016-06" db="UniProtKB">
        <authorList>
            <consortium name="WormBaseParasite"/>
        </authorList>
    </citation>
    <scope>IDENTIFICATION</scope>
</reference>
<sequence>MACFRQLTSLLGTHRIRTTANVLAERSQLRHHMTLIAQSQPSKRFDSLVLVRSFRSTLKTDMGSLQPISSTEFPYNCPVGYSIPQTRRLPRLAIT</sequence>
<proteinExistence type="predicted"/>
<keyword evidence="2" id="KW-1185">Reference proteome</keyword>
<dbReference type="WBParaSite" id="SSLN_0000553801-mRNA-1">
    <property type="protein sequence ID" value="SSLN_0000553801-mRNA-1"/>
    <property type="gene ID" value="SSLN_0000553801"/>
</dbReference>
<reference evidence="1 2" key="2">
    <citation type="submission" date="2018-11" db="EMBL/GenBank/DDBJ databases">
        <authorList>
            <consortium name="Pathogen Informatics"/>
        </authorList>
    </citation>
    <scope>NUCLEOTIDE SEQUENCE [LARGE SCALE GENOMIC DNA]</scope>
    <source>
        <strain evidence="1 2">NST_G2</strain>
    </source>
</reference>
<evidence type="ECO:0000313" key="1">
    <source>
        <dbReference type="EMBL" id="VDL91752.1"/>
    </source>
</evidence>
<evidence type="ECO:0000313" key="3">
    <source>
        <dbReference type="WBParaSite" id="SSLN_0000553801-mRNA-1"/>
    </source>
</evidence>
<protein>
    <submittedName>
        <fullName evidence="3">Secreted protein</fullName>
    </submittedName>
</protein>
<organism evidence="3">
    <name type="scientific">Schistocephalus solidus</name>
    <name type="common">Tapeworm</name>
    <dbReference type="NCBI Taxonomy" id="70667"/>
    <lineage>
        <taxon>Eukaryota</taxon>
        <taxon>Metazoa</taxon>
        <taxon>Spiralia</taxon>
        <taxon>Lophotrochozoa</taxon>
        <taxon>Platyhelminthes</taxon>
        <taxon>Cestoda</taxon>
        <taxon>Eucestoda</taxon>
        <taxon>Diphyllobothriidea</taxon>
        <taxon>Diphyllobothriidae</taxon>
        <taxon>Schistocephalus</taxon>
    </lineage>
</organism>
<evidence type="ECO:0000313" key="2">
    <source>
        <dbReference type="Proteomes" id="UP000275846"/>
    </source>
</evidence>
<name>A0A183SMB9_SCHSO</name>